<sequence>MVLVAESEYASGAPGDERRRWMRRINAWYEGRRLQCDVWRGRNEEEETHKENMSEGKKGTIQEKRKWKKVGYRGIVGREEEGMGDGEMLTGTLERSGEGGRMESRGEDGMQLKDKVGKTRSAGKKDKRMKNDVSGKVCTGGVD</sequence>
<evidence type="ECO:0000313" key="3">
    <source>
        <dbReference type="EMBL" id="KAK4287711.1"/>
    </source>
</evidence>
<name>A0AAE1NE67_9EUCA</name>
<organism evidence="3 4">
    <name type="scientific">Petrolisthes manimaculis</name>
    <dbReference type="NCBI Taxonomy" id="1843537"/>
    <lineage>
        <taxon>Eukaryota</taxon>
        <taxon>Metazoa</taxon>
        <taxon>Ecdysozoa</taxon>
        <taxon>Arthropoda</taxon>
        <taxon>Crustacea</taxon>
        <taxon>Multicrustacea</taxon>
        <taxon>Malacostraca</taxon>
        <taxon>Eumalacostraca</taxon>
        <taxon>Eucarida</taxon>
        <taxon>Decapoda</taxon>
        <taxon>Pleocyemata</taxon>
        <taxon>Anomura</taxon>
        <taxon>Galatheoidea</taxon>
        <taxon>Porcellanidae</taxon>
        <taxon>Petrolisthes</taxon>
    </lineage>
</organism>
<reference evidence="3" key="1">
    <citation type="submission" date="2023-11" db="EMBL/GenBank/DDBJ databases">
        <title>Genome assemblies of two species of porcelain crab, Petrolisthes cinctipes and Petrolisthes manimaculis (Anomura: Porcellanidae).</title>
        <authorList>
            <person name="Angst P."/>
        </authorList>
    </citation>
    <scope>NUCLEOTIDE SEQUENCE</scope>
    <source>
        <strain evidence="3">PB745_02</strain>
        <tissue evidence="3">Gill</tissue>
    </source>
</reference>
<dbReference type="AlphaFoldDB" id="A0AAE1NE67"/>
<protein>
    <recommendedName>
        <fullName evidence="2">PH domain-containing protein</fullName>
    </recommendedName>
</protein>
<accession>A0AAE1NE67</accession>
<feature type="region of interest" description="Disordered" evidence="1">
    <location>
        <begin position="78"/>
        <end position="143"/>
    </location>
</feature>
<dbReference type="PROSITE" id="PS50003">
    <property type="entry name" value="PH_DOMAIN"/>
    <property type="match status" value="1"/>
</dbReference>
<feature type="domain" description="PH" evidence="2">
    <location>
        <begin position="1"/>
        <end position="30"/>
    </location>
</feature>
<dbReference type="Proteomes" id="UP001292094">
    <property type="component" value="Unassembled WGS sequence"/>
</dbReference>
<evidence type="ECO:0000256" key="1">
    <source>
        <dbReference type="SAM" id="MobiDB-lite"/>
    </source>
</evidence>
<dbReference type="InterPro" id="IPR001849">
    <property type="entry name" value="PH_domain"/>
</dbReference>
<evidence type="ECO:0000313" key="4">
    <source>
        <dbReference type="Proteomes" id="UP001292094"/>
    </source>
</evidence>
<gene>
    <name evidence="3" type="ORF">Pmani_039222</name>
</gene>
<keyword evidence="4" id="KW-1185">Reference proteome</keyword>
<evidence type="ECO:0000259" key="2">
    <source>
        <dbReference type="PROSITE" id="PS50003"/>
    </source>
</evidence>
<dbReference type="EMBL" id="JAWZYT010006691">
    <property type="protein sequence ID" value="KAK4287711.1"/>
    <property type="molecule type" value="Genomic_DNA"/>
</dbReference>
<proteinExistence type="predicted"/>
<feature type="region of interest" description="Disordered" evidence="1">
    <location>
        <begin position="44"/>
        <end position="64"/>
    </location>
</feature>
<feature type="compositionally biased region" description="Basic and acidic residues" evidence="1">
    <location>
        <begin position="95"/>
        <end position="117"/>
    </location>
</feature>
<comment type="caution">
    <text evidence="3">The sequence shown here is derived from an EMBL/GenBank/DDBJ whole genome shotgun (WGS) entry which is preliminary data.</text>
</comment>